<keyword evidence="1" id="KW-1133">Transmembrane helix</keyword>
<evidence type="ECO:0000313" key="3">
    <source>
        <dbReference type="Proteomes" id="UP001176517"/>
    </source>
</evidence>
<feature type="transmembrane region" description="Helical" evidence="1">
    <location>
        <begin position="98"/>
        <end position="116"/>
    </location>
</feature>
<keyword evidence="3" id="KW-1185">Reference proteome</keyword>
<keyword evidence="1" id="KW-0472">Membrane</keyword>
<feature type="transmembrane region" description="Helical" evidence="1">
    <location>
        <begin position="12"/>
        <end position="34"/>
    </location>
</feature>
<accession>A0AAN6GMB9</accession>
<sequence>MTSSQKHDTALWAFQLVLSLADIGLAALLAVWIIDLPALDALNRALRLRSIASADISGLTALGALHILWILVQAALVAFSTVCFFCKPSFKAAEQPCLGSITFCHLALGVLGALLVGRVAAGIVAVCEVLQISALATSAGLQSPFSFQHRLAIALVWGLSLFVSLWTLLAQVVWLRNQLDAQQPVDGDTSKLVEKEAFDIEEPLKVDSRDRTVIPEGYLSARRRAAAEENARIPPPAYSDVVKS</sequence>
<proteinExistence type="predicted"/>
<dbReference type="Proteomes" id="UP001176517">
    <property type="component" value="Unassembled WGS sequence"/>
</dbReference>
<feature type="transmembrane region" description="Helical" evidence="1">
    <location>
        <begin position="153"/>
        <end position="174"/>
    </location>
</feature>
<keyword evidence="1" id="KW-0812">Transmembrane</keyword>
<evidence type="ECO:0000313" key="2">
    <source>
        <dbReference type="EMBL" id="KAK0545143.1"/>
    </source>
</evidence>
<feature type="transmembrane region" description="Helical" evidence="1">
    <location>
        <begin position="67"/>
        <end position="86"/>
    </location>
</feature>
<organism evidence="2 3">
    <name type="scientific">Tilletia horrida</name>
    <dbReference type="NCBI Taxonomy" id="155126"/>
    <lineage>
        <taxon>Eukaryota</taxon>
        <taxon>Fungi</taxon>
        <taxon>Dikarya</taxon>
        <taxon>Basidiomycota</taxon>
        <taxon>Ustilaginomycotina</taxon>
        <taxon>Exobasidiomycetes</taxon>
        <taxon>Tilletiales</taxon>
        <taxon>Tilletiaceae</taxon>
        <taxon>Tilletia</taxon>
    </lineage>
</organism>
<gene>
    <name evidence="2" type="ORF">OC846_005787</name>
</gene>
<name>A0AAN6GMB9_9BASI</name>
<evidence type="ECO:0000256" key="1">
    <source>
        <dbReference type="SAM" id="Phobius"/>
    </source>
</evidence>
<reference evidence="2" key="1">
    <citation type="journal article" date="2023" name="PhytoFront">
        <title>Draft Genome Resources of Seven Strains of Tilletia horrida, Causal Agent of Kernel Smut of Rice.</title>
        <authorList>
            <person name="Khanal S."/>
            <person name="Antony Babu S."/>
            <person name="Zhou X.G."/>
        </authorList>
    </citation>
    <scope>NUCLEOTIDE SEQUENCE</scope>
    <source>
        <strain evidence="2">TX6</strain>
    </source>
</reference>
<dbReference type="EMBL" id="JAPDMZ010000245">
    <property type="protein sequence ID" value="KAK0545143.1"/>
    <property type="molecule type" value="Genomic_DNA"/>
</dbReference>
<comment type="caution">
    <text evidence="2">The sequence shown here is derived from an EMBL/GenBank/DDBJ whole genome shotgun (WGS) entry which is preliminary data.</text>
</comment>
<dbReference type="AlphaFoldDB" id="A0AAN6GMB9"/>
<protein>
    <submittedName>
        <fullName evidence="2">Uncharacterized protein</fullName>
    </submittedName>
</protein>